<dbReference type="GO" id="GO:0006538">
    <property type="term" value="P:L-glutamate catabolic process"/>
    <property type="evidence" value="ECO:0007669"/>
    <property type="project" value="TreeGrafter"/>
</dbReference>
<comment type="cofactor">
    <cofactor evidence="1 8 9">
        <name>pyridoxal 5'-phosphate</name>
        <dbReference type="ChEBI" id="CHEBI:597326"/>
    </cofactor>
</comment>
<evidence type="ECO:0000256" key="9">
    <source>
        <dbReference type="RuleBase" id="RU000382"/>
    </source>
</evidence>
<organism evidence="10 11">
    <name type="scientific">Puccinia graminis f. sp. tritici</name>
    <dbReference type="NCBI Taxonomy" id="56615"/>
    <lineage>
        <taxon>Eukaryota</taxon>
        <taxon>Fungi</taxon>
        <taxon>Dikarya</taxon>
        <taxon>Basidiomycota</taxon>
        <taxon>Pucciniomycotina</taxon>
        <taxon>Pucciniomycetes</taxon>
        <taxon>Pucciniales</taxon>
        <taxon>Pucciniaceae</taxon>
        <taxon>Puccinia</taxon>
    </lineage>
</organism>
<comment type="catalytic activity">
    <reaction evidence="7">
        <text>L-glutamate + H(+) = 4-aminobutanoate + CO2</text>
        <dbReference type="Rhea" id="RHEA:17785"/>
        <dbReference type="ChEBI" id="CHEBI:15378"/>
        <dbReference type="ChEBI" id="CHEBI:16526"/>
        <dbReference type="ChEBI" id="CHEBI:29985"/>
        <dbReference type="ChEBI" id="CHEBI:59888"/>
        <dbReference type="EC" id="4.1.1.15"/>
    </reaction>
</comment>
<dbReference type="PROSITE" id="PS00392">
    <property type="entry name" value="DDC_GAD_HDC_YDC"/>
    <property type="match status" value="1"/>
</dbReference>
<dbReference type="Gene3D" id="3.40.640.10">
    <property type="entry name" value="Type I PLP-dependent aspartate aminotransferase-like (Major domain)"/>
    <property type="match status" value="1"/>
</dbReference>
<dbReference type="EMBL" id="VSWC01000106">
    <property type="protein sequence ID" value="KAA1085964.1"/>
    <property type="molecule type" value="Genomic_DNA"/>
</dbReference>
<dbReference type="PANTHER" id="PTHR43321:SF3">
    <property type="entry name" value="GLUTAMATE DECARBOXYLASE"/>
    <property type="match status" value="1"/>
</dbReference>
<dbReference type="InterPro" id="IPR015421">
    <property type="entry name" value="PyrdxlP-dep_Trfase_major"/>
</dbReference>
<dbReference type="EC" id="4.1.1.15" evidence="3"/>
<sequence length="268" mass="30841">MKASGAFIAPFVYPDLPWDFRLPRVVSINTSGHKFGLTYVGCGWVVWRDQAHLPKELIFELHYLGSVEYSFSLNFSRPAHPIIHQYYNFVQLGFEGYRAIGLDDLANARLLSRALERSRYYKVLSDIHRKKADMQKPRDQVFGESGLKFEEYVMGLPVVAFCWTDEFKKKHPHLKQSWVQTLLRAHAWIVPNYELPPDLEDLQILRVVVRESMSPELVDRLFCSIIEITECLIKEGGPGNFLDAVPKGKSHEHAFGNHQREDATKPVG</sequence>
<feature type="modified residue" description="N6-(pyridoxal phosphate)lysine" evidence="8">
    <location>
        <position position="34"/>
    </location>
</feature>
<keyword evidence="5 9" id="KW-0456">Lyase</keyword>
<evidence type="ECO:0000256" key="6">
    <source>
        <dbReference type="ARBA" id="ARBA00024984"/>
    </source>
</evidence>
<dbReference type="InterPro" id="IPR021115">
    <property type="entry name" value="Pyridoxal-P_BS"/>
</dbReference>
<evidence type="ECO:0000256" key="4">
    <source>
        <dbReference type="ARBA" id="ARBA00022898"/>
    </source>
</evidence>
<comment type="caution">
    <text evidence="10">The sequence shown here is derived from an EMBL/GenBank/DDBJ whole genome shotgun (WGS) entry which is preliminary data.</text>
</comment>
<reference evidence="10 11" key="1">
    <citation type="submission" date="2019-05" db="EMBL/GenBank/DDBJ databases">
        <title>Emergence of the Ug99 lineage of the wheat stem rust pathogen through somatic hybridization.</title>
        <authorList>
            <person name="Li F."/>
            <person name="Upadhyaya N.M."/>
            <person name="Sperschneider J."/>
            <person name="Matny O."/>
            <person name="Nguyen-Phuc H."/>
            <person name="Mago R."/>
            <person name="Raley C."/>
            <person name="Miller M.E."/>
            <person name="Silverstein K.A.T."/>
            <person name="Henningsen E."/>
            <person name="Hirsch C.D."/>
            <person name="Visser B."/>
            <person name="Pretorius Z.A."/>
            <person name="Steffenson B.J."/>
            <person name="Schwessinger B."/>
            <person name="Dodds P.N."/>
            <person name="Figueroa M."/>
        </authorList>
    </citation>
    <scope>NUCLEOTIDE SEQUENCE [LARGE SCALE GENOMIC DNA]</scope>
    <source>
        <strain evidence="10">21-0</strain>
    </source>
</reference>
<protein>
    <recommendedName>
        <fullName evidence="3">glutamate decarboxylase</fullName>
        <ecNumber evidence="3">4.1.1.15</ecNumber>
    </recommendedName>
</protein>
<gene>
    <name evidence="10" type="ORF">PGT21_025839</name>
</gene>
<name>A0A5B0NBS3_PUCGR</name>
<keyword evidence="11" id="KW-1185">Reference proteome</keyword>
<dbReference type="Pfam" id="PF00282">
    <property type="entry name" value="Pyridoxal_deC"/>
    <property type="match status" value="1"/>
</dbReference>
<keyword evidence="4 8" id="KW-0663">Pyridoxal phosphate</keyword>
<evidence type="ECO:0000256" key="8">
    <source>
        <dbReference type="PIRSR" id="PIRSR602129-50"/>
    </source>
</evidence>
<dbReference type="Proteomes" id="UP000324748">
    <property type="component" value="Unassembled WGS sequence"/>
</dbReference>
<dbReference type="SUPFAM" id="SSF53383">
    <property type="entry name" value="PLP-dependent transferases"/>
    <property type="match status" value="1"/>
</dbReference>
<evidence type="ECO:0000256" key="3">
    <source>
        <dbReference type="ARBA" id="ARBA00012421"/>
    </source>
</evidence>
<evidence type="ECO:0000313" key="11">
    <source>
        <dbReference type="Proteomes" id="UP000324748"/>
    </source>
</evidence>
<dbReference type="GO" id="GO:0030170">
    <property type="term" value="F:pyridoxal phosphate binding"/>
    <property type="evidence" value="ECO:0007669"/>
    <property type="project" value="InterPro"/>
</dbReference>
<dbReference type="InterPro" id="IPR002129">
    <property type="entry name" value="PyrdxlP-dep_de-COase"/>
</dbReference>
<evidence type="ECO:0000256" key="2">
    <source>
        <dbReference type="ARBA" id="ARBA00009533"/>
    </source>
</evidence>
<accession>A0A5B0NBS3</accession>
<dbReference type="GO" id="GO:0004351">
    <property type="term" value="F:glutamate decarboxylase activity"/>
    <property type="evidence" value="ECO:0007669"/>
    <property type="project" value="UniProtKB-EC"/>
</dbReference>
<dbReference type="PANTHER" id="PTHR43321">
    <property type="entry name" value="GLUTAMATE DECARBOXYLASE"/>
    <property type="match status" value="1"/>
</dbReference>
<dbReference type="InterPro" id="IPR010107">
    <property type="entry name" value="Glutamate_decarboxylase"/>
</dbReference>
<evidence type="ECO:0000256" key="1">
    <source>
        <dbReference type="ARBA" id="ARBA00001933"/>
    </source>
</evidence>
<dbReference type="Gene3D" id="3.90.1150.160">
    <property type="match status" value="1"/>
</dbReference>
<dbReference type="GO" id="GO:0005829">
    <property type="term" value="C:cytosol"/>
    <property type="evidence" value="ECO:0007669"/>
    <property type="project" value="TreeGrafter"/>
</dbReference>
<proteinExistence type="inferred from homology"/>
<evidence type="ECO:0000313" key="10">
    <source>
        <dbReference type="EMBL" id="KAA1085964.1"/>
    </source>
</evidence>
<comment type="function">
    <text evidence="6">Converts glutamate to gamma-aminobutyrate (GABA), consuming one intracellular proton in the reaction. The gad system helps to maintain a near-neutral intracellular pH when cells are exposed to extremely acidic conditions. The ability to survive transit through the acidic conditions of the stomach is essential for successful colonization of the mammalian host by commensal and pathogenic bacteria.</text>
</comment>
<dbReference type="InterPro" id="IPR015424">
    <property type="entry name" value="PyrdxlP-dep_Trfase"/>
</dbReference>
<evidence type="ECO:0000256" key="5">
    <source>
        <dbReference type="ARBA" id="ARBA00023239"/>
    </source>
</evidence>
<evidence type="ECO:0000256" key="7">
    <source>
        <dbReference type="ARBA" id="ARBA00048868"/>
    </source>
</evidence>
<comment type="similarity">
    <text evidence="2 9">Belongs to the group II decarboxylase family.</text>
</comment>
<dbReference type="OrthoDB" id="5152799at2759"/>
<dbReference type="AlphaFoldDB" id="A0A5B0NBS3"/>